<name>A0A0C3EZV3_PILCF</name>
<dbReference type="GO" id="GO:0019901">
    <property type="term" value="F:protein kinase binding"/>
    <property type="evidence" value="ECO:0007669"/>
    <property type="project" value="InterPro"/>
</dbReference>
<dbReference type="InterPro" id="IPR036915">
    <property type="entry name" value="Cyclin-like_sf"/>
</dbReference>
<dbReference type="Pfam" id="PF00134">
    <property type="entry name" value="Cyclin_N"/>
    <property type="match status" value="1"/>
</dbReference>
<reference evidence="3" key="2">
    <citation type="submission" date="2015-01" db="EMBL/GenBank/DDBJ databases">
        <title>Evolutionary Origins and Diversification of the Mycorrhizal Mutualists.</title>
        <authorList>
            <consortium name="DOE Joint Genome Institute"/>
            <consortium name="Mycorrhizal Genomics Consortium"/>
            <person name="Kohler A."/>
            <person name="Kuo A."/>
            <person name="Nagy L.G."/>
            <person name="Floudas D."/>
            <person name="Copeland A."/>
            <person name="Barry K.W."/>
            <person name="Cichocki N."/>
            <person name="Veneault-Fourrey C."/>
            <person name="LaButti K."/>
            <person name="Lindquist E.A."/>
            <person name="Lipzen A."/>
            <person name="Lundell T."/>
            <person name="Morin E."/>
            <person name="Murat C."/>
            <person name="Riley R."/>
            <person name="Ohm R."/>
            <person name="Sun H."/>
            <person name="Tunlid A."/>
            <person name="Henrissat B."/>
            <person name="Grigoriev I.V."/>
            <person name="Hibbett D.S."/>
            <person name="Martin F."/>
        </authorList>
    </citation>
    <scope>NUCLEOTIDE SEQUENCE [LARGE SCALE GENOMIC DNA]</scope>
    <source>
        <strain evidence="3">F 1598</strain>
    </source>
</reference>
<accession>A0A0C3EZV3</accession>
<keyword evidence="3" id="KW-1185">Reference proteome</keyword>
<feature type="non-terminal residue" evidence="2">
    <location>
        <position position="163"/>
    </location>
</feature>
<reference evidence="2 3" key="1">
    <citation type="submission" date="2014-04" db="EMBL/GenBank/DDBJ databases">
        <authorList>
            <consortium name="DOE Joint Genome Institute"/>
            <person name="Kuo A."/>
            <person name="Tarkka M."/>
            <person name="Buscot F."/>
            <person name="Kohler A."/>
            <person name="Nagy L.G."/>
            <person name="Floudas D."/>
            <person name="Copeland A."/>
            <person name="Barry K.W."/>
            <person name="Cichocki N."/>
            <person name="Veneault-Fourrey C."/>
            <person name="LaButti K."/>
            <person name="Lindquist E.A."/>
            <person name="Lipzen A."/>
            <person name="Lundell T."/>
            <person name="Morin E."/>
            <person name="Murat C."/>
            <person name="Sun H."/>
            <person name="Tunlid A."/>
            <person name="Henrissat B."/>
            <person name="Grigoriev I.V."/>
            <person name="Hibbett D.S."/>
            <person name="Martin F."/>
            <person name="Nordberg H.P."/>
            <person name="Cantor M.N."/>
            <person name="Hua S.X."/>
        </authorList>
    </citation>
    <scope>NUCLEOTIDE SEQUENCE [LARGE SCALE GENOMIC DNA]</scope>
    <source>
        <strain evidence="2 3">F 1598</strain>
    </source>
</reference>
<dbReference type="GO" id="GO:0005634">
    <property type="term" value="C:nucleus"/>
    <property type="evidence" value="ECO:0007669"/>
    <property type="project" value="TreeGrafter"/>
</dbReference>
<protein>
    <recommendedName>
        <fullName evidence="1">Cyclin N-terminal domain-containing protein</fullName>
    </recommendedName>
</protein>
<evidence type="ECO:0000313" key="2">
    <source>
        <dbReference type="EMBL" id="KIM73236.1"/>
    </source>
</evidence>
<dbReference type="PANTHER" id="PTHR15615">
    <property type="match status" value="1"/>
</dbReference>
<evidence type="ECO:0000313" key="3">
    <source>
        <dbReference type="Proteomes" id="UP000054166"/>
    </source>
</evidence>
<evidence type="ECO:0000259" key="1">
    <source>
        <dbReference type="Pfam" id="PF00134"/>
    </source>
</evidence>
<dbReference type="OrthoDB" id="244495at2759"/>
<dbReference type="GO" id="GO:0016538">
    <property type="term" value="F:cyclin-dependent protein serine/threonine kinase regulator activity"/>
    <property type="evidence" value="ECO:0007669"/>
    <property type="project" value="TreeGrafter"/>
</dbReference>
<dbReference type="STRING" id="765440.A0A0C3EZV3"/>
<dbReference type="InterPro" id="IPR013922">
    <property type="entry name" value="Cyclin_PHO80-like"/>
</dbReference>
<dbReference type="Proteomes" id="UP000054166">
    <property type="component" value="Unassembled WGS sequence"/>
</dbReference>
<organism evidence="2 3">
    <name type="scientific">Piloderma croceum (strain F 1598)</name>
    <dbReference type="NCBI Taxonomy" id="765440"/>
    <lineage>
        <taxon>Eukaryota</taxon>
        <taxon>Fungi</taxon>
        <taxon>Dikarya</taxon>
        <taxon>Basidiomycota</taxon>
        <taxon>Agaricomycotina</taxon>
        <taxon>Agaricomycetes</taxon>
        <taxon>Agaricomycetidae</taxon>
        <taxon>Atheliales</taxon>
        <taxon>Atheliaceae</taxon>
        <taxon>Piloderma</taxon>
    </lineage>
</organism>
<dbReference type="AlphaFoldDB" id="A0A0C3EZV3"/>
<dbReference type="InParanoid" id="A0A0C3EZV3"/>
<dbReference type="InterPro" id="IPR006671">
    <property type="entry name" value="Cyclin_N"/>
</dbReference>
<gene>
    <name evidence="2" type="ORF">PILCRDRAFT_37063</name>
</gene>
<feature type="domain" description="Cyclin N-terminal" evidence="1">
    <location>
        <begin position="36"/>
        <end position="130"/>
    </location>
</feature>
<dbReference type="PANTHER" id="PTHR15615:SF108">
    <property type="entry name" value="PROTEIN CNPPD1"/>
    <property type="match status" value="1"/>
</dbReference>
<dbReference type="EMBL" id="KN833089">
    <property type="protein sequence ID" value="KIM73236.1"/>
    <property type="molecule type" value="Genomic_DNA"/>
</dbReference>
<dbReference type="CDD" id="cd20557">
    <property type="entry name" value="CYCLIN_ScPCL1-like"/>
    <property type="match status" value="1"/>
</dbReference>
<dbReference type="Gene3D" id="1.10.472.10">
    <property type="entry name" value="Cyclin-like"/>
    <property type="match status" value="1"/>
</dbReference>
<proteinExistence type="predicted"/>
<dbReference type="GO" id="GO:0000307">
    <property type="term" value="C:cyclin-dependent protein kinase holoenzyme complex"/>
    <property type="evidence" value="ECO:0007669"/>
    <property type="project" value="TreeGrafter"/>
</dbReference>
<feature type="non-terminal residue" evidence="2">
    <location>
        <position position="1"/>
    </location>
</feature>
<dbReference type="HOGENOM" id="CLU_084824_1_0_1"/>
<sequence>PYYGHKNTAQLCGCFITHLFACPEYPPTSLGSNTKLPHFIAYALHRMKLHSSMTFALLALLQQLKARFPTARGSLGHRLFISAFMIASKVICNDTYSNKLWSIVGQGMFQLREINQMERKMCQYLDWELNVELLTLKEFEAMVCKDFAGPGPYPTYVLQTISK</sequence>
<dbReference type="SUPFAM" id="SSF47954">
    <property type="entry name" value="Cyclin-like"/>
    <property type="match status" value="1"/>
</dbReference>